<sequence length="823" mass="95034">MTDKKQGRKYAVVDLEATSASTTAQIIQVGIVIVEQGQIVQTYQTDVNPHEALTQHIIDLTGITDQQLAQAPDFSQVAGDIFQLIQDCIFVAHNVKFDANLLAEQLFLEGYELRTPRVDTVELSQVFFPTLERYRLSDLAKYLDLDLTHAHTAIADAYATAQLLISIQEKIASLPRLTVERILDFADHLIYESRLLIEEVYQGMPTMVPKDFVEVHNLLLRREPPLLKERHLSKDFATNLALLDLEERPQQEAFADKLAQYYDQPNPLFIQAQTGLGKTYAYLLTLLTKVKDQKIIVTVPTKVLQDQIMEQEGQRLAQVFQINLHSLKGPSNYIKLDAFVASLAKEDSNRLVNRYKMQLLVWLTQTKTGDLDEIKQKQRFEAYFDQIRHDGDLSQHSPFWNYDFWNRSFERTKHSRVIITNHAYFLTRVEDDKDFIRNQVLVVDEAQKLFLNLEQFSRRQVNLTRVMKELHSHLENPASHLQGRIMESLQFELSQVSQNYYKNHQVSLQKTAVNQIRQDLAELDGHDFQELKEAFAPVFSDFWLSQDWSAEHRVTKLNSARLDFMNFQKFLPETAKTYFISASLDISERLSLPDLLGFEAYDYLNLTQEPIRGQKIWLDSSMPNIPDLSAQTYAQKIARRMLDLSQLKQPILVLFNAKKPMFDVSEKLEQAGLSHLCQHKNGSAANVKRRFDKGEAGILLGTGSFWEGVDFANQDSLIEVITRLPFDNPEDPFIKKINRQLREQGKHPFYDYSLPVTILRLKQAIGRSKRWEQQRSAVIILDKRILTKHYGSLIYQSLAQEFPLAEGKFSGILPELAHFFKNI</sequence>
<dbReference type="InterPro" id="IPR006054">
    <property type="entry name" value="DnaQ"/>
</dbReference>
<evidence type="ECO:0000256" key="7">
    <source>
        <dbReference type="ARBA" id="ARBA00022839"/>
    </source>
</evidence>
<keyword evidence="4 10" id="KW-0540">Nuclease</keyword>
<dbReference type="PROSITE" id="PS51192">
    <property type="entry name" value="HELICASE_ATP_BIND_1"/>
    <property type="match status" value="1"/>
</dbReference>
<evidence type="ECO:0000259" key="12">
    <source>
        <dbReference type="PROSITE" id="PS51192"/>
    </source>
</evidence>
<evidence type="ECO:0000256" key="1">
    <source>
        <dbReference type="ARBA" id="ARBA00022679"/>
    </source>
</evidence>
<feature type="domain" description="Helicase ATP-binding" evidence="13">
    <location>
        <begin position="237"/>
        <end position="520"/>
    </location>
</feature>
<keyword evidence="14" id="KW-0347">Helicase</keyword>
<evidence type="ECO:0000313" key="14">
    <source>
        <dbReference type="EMBL" id="SUN36916.1"/>
    </source>
</evidence>
<dbReference type="InterPro" id="IPR011545">
    <property type="entry name" value="DEAD/DEAH_box_helicase_dom"/>
</dbReference>
<evidence type="ECO:0000259" key="13">
    <source>
        <dbReference type="PROSITE" id="PS51193"/>
    </source>
</evidence>
<evidence type="ECO:0000256" key="5">
    <source>
        <dbReference type="ARBA" id="ARBA00022741"/>
    </source>
</evidence>
<dbReference type="GO" id="GO:0003887">
    <property type="term" value="F:DNA-directed DNA polymerase activity"/>
    <property type="evidence" value="ECO:0007669"/>
    <property type="project" value="UniProtKB-KW"/>
</dbReference>
<proteinExistence type="inferred from homology"/>
<dbReference type="InterPro" id="IPR006555">
    <property type="entry name" value="ATP-dep_Helicase_C"/>
</dbReference>
<dbReference type="Pfam" id="PF00270">
    <property type="entry name" value="DEAD"/>
    <property type="match status" value="1"/>
</dbReference>
<keyword evidence="3" id="KW-0235">DNA replication</keyword>
<dbReference type="InterPro" id="IPR014001">
    <property type="entry name" value="Helicase_ATP-bd"/>
</dbReference>
<dbReference type="SUPFAM" id="SSF52540">
    <property type="entry name" value="P-loop containing nucleoside triphosphate hydrolases"/>
    <property type="match status" value="1"/>
</dbReference>
<dbReference type="InterPro" id="IPR027417">
    <property type="entry name" value="P-loop_NTPase"/>
</dbReference>
<name>A0A380JF77_STRDO</name>
<keyword evidence="1" id="KW-0808">Transferase</keyword>
<keyword evidence="15" id="KW-1185">Reference proteome</keyword>
<dbReference type="GO" id="GO:0005829">
    <property type="term" value="C:cytosol"/>
    <property type="evidence" value="ECO:0007669"/>
    <property type="project" value="TreeGrafter"/>
</dbReference>
<dbReference type="GO" id="GO:0005524">
    <property type="term" value="F:ATP binding"/>
    <property type="evidence" value="ECO:0007669"/>
    <property type="project" value="UniProtKB-UniRule"/>
</dbReference>
<evidence type="ECO:0000256" key="3">
    <source>
        <dbReference type="ARBA" id="ARBA00022705"/>
    </source>
</evidence>
<keyword evidence="2" id="KW-0548">Nucleotidyltransferase</keyword>
<dbReference type="OrthoDB" id="9803913at2"/>
<evidence type="ECO:0000256" key="4">
    <source>
        <dbReference type="ARBA" id="ARBA00022722"/>
    </source>
</evidence>
<dbReference type="AlphaFoldDB" id="A0A380JF77"/>
<evidence type="ECO:0000256" key="6">
    <source>
        <dbReference type="ARBA" id="ARBA00022801"/>
    </source>
</evidence>
<dbReference type="EC" id="3.1.-.-" evidence="10 11"/>
<keyword evidence="9" id="KW-0239">DNA-directed DNA polymerase</keyword>
<dbReference type="Proteomes" id="UP000254082">
    <property type="component" value="Unassembled WGS sequence"/>
</dbReference>
<dbReference type="NCBIfam" id="TIGR01407">
    <property type="entry name" value="dinG_rel"/>
    <property type="match status" value="1"/>
</dbReference>
<reference evidence="14 15" key="1">
    <citation type="submission" date="2018-06" db="EMBL/GenBank/DDBJ databases">
        <authorList>
            <consortium name="Pathogen Informatics"/>
            <person name="Doyle S."/>
        </authorList>
    </citation>
    <scope>NUCLEOTIDE SEQUENCE [LARGE SCALE GENOMIC DNA]</scope>
    <source>
        <strain evidence="15">NCTC 11391</strain>
    </source>
</reference>
<dbReference type="SMART" id="SM00487">
    <property type="entry name" value="DEXDc"/>
    <property type="match status" value="1"/>
</dbReference>
<feature type="domain" description="Helicase ATP-binding" evidence="12">
    <location>
        <begin position="259"/>
        <end position="464"/>
    </location>
</feature>
<feature type="short sequence motif" description="DEAH box" evidence="10">
    <location>
        <begin position="444"/>
        <end position="447"/>
    </location>
</feature>
<dbReference type="PANTHER" id="PTHR30231">
    <property type="entry name" value="DNA POLYMERASE III SUBUNIT EPSILON"/>
    <property type="match status" value="1"/>
</dbReference>
<organism evidence="14 15">
    <name type="scientific">Streptococcus downei MFe28</name>
    <dbReference type="NCBI Taxonomy" id="764290"/>
    <lineage>
        <taxon>Bacteria</taxon>
        <taxon>Bacillati</taxon>
        <taxon>Bacillota</taxon>
        <taxon>Bacilli</taxon>
        <taxon>Lactobacillales</taxon>
        <taxon>Streptococcaceae</taxon>
        <taxon>Streptococcus</taxon>
    </lineage>
</organism>
<dbReference type="InterPro" id="IPR013520">
    <property type="entry name" value="Ribonucl_H"/>
</dbReference>
<keyword evidence="5 10" id="KW-0547">Nucleotide-binding</keyword>
<gene>
    <name evidence="10 11 14" type="primary">dinG</name>
    <name evidence="14" type="ORF">NCTC11391_01813</name>
</gene>
<dbReference type="RefSeq" id="WP_002996845.1">
    <property type="nucleotide sequence ID" value="NZ_UHFA01000002.1"/>
</dbReference>
<evidence type="ECO:0000256" key="8">
    <source>
        <dbReference type="ARBA" id="ARBA00022840"/>
    </source>
</evidence>
<dbReference type="Pfam" id="PF13307">
    <property type="entry name" value="Helicase_C_2"/>
    <property type="match status" value="1"/>
</dbReference>
<dbReference type="PANTHER" id="PTHR30231:SF41">
    <property type="entry name" value="DNA POLYMERASE III SUBUNIT EPSILON"/>
    <property type="match status" value="1"/>
</dbReference>
<comment type="similarity">
    <text evidence="10 11">Belongs to the helicase family. DinG subfamily. Type 2 sub-subfamily.</text>
</comment>
<dbReference type="CDD" id="cd06127">
    <property type="entry name" value="DEDDh"/>
    <property type="match status" value="1"/>
</dbReference>
<evidence type="ECO:0000256" key="9">
    <source>
        <dbReference type="ARBA" id="ARBA00022932"/>
    </source>
</evidence>
<dbReference type="SUPFAM" id="SSF53098">
    <property type="entry name" value="Ribonuclease H-like"/>
    <property type="match status" value="1"/>
</dbReference>
<dbReference type="SMART" id="SM00479">
    <property type="entry name" value="EXOIII"/>
    <property type="match status" value="1"/>
</dbReference>
<feature type="binding site" evidence="10">
    <location>
        <begin position="272"/>
        <end position="279"/>
    </location>
    <ligand>
        <name>ATP</name>
        <dbReference type="ChEBI" id="CHEBI:30616"/>
    </ligand>
</feature>
<dbReference type="InterPro" id="IPR006310">
    <property type="entry name" value="DinG"/>
</dbReference>
<keyword evidence="6 10" id="KW-0378">Hydrolase</keyword>
<dbReference type="GO" id="GO:0016818">
    <property type="term" value="F:hydrolase activity, acting on acid anhydrides, in phosphorus-containing anhydrides"/>
    <property type="evidence" value="ECO:0007669"/>
    <property type="project" value="InterPro"/>
</dbReference>
<protein>
    <recommendedName>
        <fullName evidence="10 11">3'-5' exonuclease DinG</fullName>
        <ecNumber evidence="10 11">3.1.-.-</ecNumber>
    </recommendedName>
</protein>
<evidence type="ECO:0000313" key="15">
    <source>
        <dbReference type="Proteomes" id="UP000254082"/>
    </source>
</evidence>
<dbReference type="Gene3D" id="3.30.420.10">
    <property type="entry name" value="Ribonuclease H-like superfamily/Ribonuclease H"/>
    <property type="match status" value="1"/>
</dbReference>
<dbReference type="InterPro" id="IPR012337">
    <property type="entry name" value="RNaseH-like_sf"/>
</dbReference>
<dbReference type="PROSITE" id="PS51193">
    <property type="entry name" value="HELICASE_ATP_BIND_2"/>
    <property type="match status" value="1"/>
</dbReference>
<dbReference type="InterPro" id="IPR014013">
    <property type="entry name" value="Helic_SF1/SF2_ATP-bd_DinG/Rad3"/>
</dbReference>
<evidence type="ECO:0000256" key="11">
    <source>
        <dbReference type="RuleBase" id="RU364106"/>
    </source>
</evidence>
<dbReference type="EMBL" id="UHFA01000002">
    <property type="protein sequence ID" value="SUN36916.1"/>
    <property type="molecule type" value="Genomic_DNA"/>
</dbReference>
<dbReference type="HAMAP" id="MF_02206">
    <property type="entry name" value="DinG_exonucl"/>
    <property type="match status" value="1"/>
</dbReference>
<dbReference type="GO" id="GO:0008408">
    <property type="term" value="F:3'-5' exonuclease activity"/>
    <property type="evidence" value="ECO:0007669"/>
    <property type="project" value="UniProtKB-UniRule"/>
</dbReference>
<dbReference type="FunFam" id="3.30.420.10:FF:000045">
    <property type="entry name" value="3'-5' exonuclease DinG"/>
    <property type="match status" value="1"/>
</dbReference>
<evidence type="ECO:0000256" key="10">
    <source>
        <dbReference type="HAMAP-Rule" id="MF_02206"/>
    </source>
</evidence>
<dbReference type="NCBIfam" id="NF005569">
    <property type="entry name" value="PRK07246.1"/>
    <property type="match status" value="1"/>
</dbReference>
<keyword evidence="8 10" id="KW-0067">ATP-binding</keyword>
<comment type="function">
    <text evidence="10 11">3'-5' exonuclease.</text>
</comment>
<evidence type="ECO:0000256" key="2">
    <source>
        <dbReference type="ARBA" id="ARBA00022695"/>
    </source>
</evidence>
<keyword evidence="7 10" id="KW-0269">Exonuclease</keyword>
<dbReference type="GO" id="GO:0003677">
    <property type="term" value="F:DNA binding"/>
    <property type="evidence" value="ECO:0007669"/>
    <property type="project" value="InterPro"/>
</dbReference>
<dbReference type="GO" id="GO:0004386">
    <property type="term" value="F:helicase activity"/>
    <property type="evidence" value="ECO:0007669"/>
    <property type="project" value="UniProtKB-KW"/>
</dbReference>
<dbReference type="GO" id="GO:0045004">
    <property type="term" value="P:DNA replication proofreading"/>
    <property type="evidence" value="ECO:0007669"/>
    <property type="project" value="TreeGrafter"/>
</dbReference>
<dbReference type="InterPro" id="IPR036397">
    <property type="entry name" value="RNaseH_sf"/>
</dbReference>
<accession>A0A380JF77</accession>
<dbReference type="NCBIfam" id="TIGR00573">
    <property type="entry name" value="dnaq"/>
    <property type="match status" value="1"/>
</dbReference>
<dbReference type="Gene3D" id="3.40.50.300">
    <property type="entry name" value="P-loop containing nucleotide triphosphate hydrolases"/>
    <property type="match status" value="2"/>
</dbReference>
<dbReference type="SMART" id="SM00491">
    <property type="entry name" value="HELICc2"/>
    <property type="match status" value="1"/>
</dbReference>
<dbReference type="Pfam" id="PF00929">
    <property type="entry name" value="RNase_T"/>
    <property type="match status" value="1"/>
</dbReference>